<proteinExistence type="predicted"/>
<dbReference type="EMBL" id="BNAI01000006">
    <property type="protein sequence ID" value="GHF22654.1"/>
    <property type="molecule type" value="Genomic_DNA"/>
</dbReference>
<dbReference type="GO" id="GO:0009231">
    <property type="term" value="P:riboflavin biosynthetic process"/>
    <property type="evidence" value="ECO:0007669"/>
    <property type="project" value="InterPro"/>
</dbReference>
<dbReference type="PANTHER" id="PTHR38011">
    <property type="entry name" value="DIHYDROFOLATE REDUCTASE FAMILY PROTEIN (AFU_ORTHOLOGUE AFUA_8G06820)"/>
    <property type="match status" value="1"/>
</dbReference>
<evidence type="ECO:0000313" key="2">
    <source>
        <dbReference type="EMBL" id="GHF22654.1"/>
    </source>
</evidence>
<evidence type="ECO:0000313" key="3">
    <source>
        <dbReference type="Proteomes" id="UP000617531"/>
    </source>
</evidence>
<dbReference type="AlphaFoldDB" id="A0A8J3M1V6"/>
<evidence type="ECO:0000259" key="1">
    <source>
        <dbReference type="Pfam" id="PF01872"/>
    </source>
</evidence>
<gene>
    <name evidence="2" type="ORF">GCM10011600_24740</name>
</gene>
<protein>
    <submittedName>
        <fullName evidence="2">Deaminase</fullName>
    </submittedName>
</protein>
<dbReference type="SUPFAM" id="SSF53597">
    <property type="entry name" value="Dihydrofolate reductase-like"/>
    <property type="match status" value="1"/>
</dbReference>
<comment type="caution">
    <text evidence="2">The sequence shown here is derived from an EMBL/GenBank/DDBJ whole genome shotgun (WGS) entry which is preliminary data.</text>
</comment>
<dbReference type="InterPro" id="IPR002734">
    <property type="entry name" value="RibDG_C"/>
</dbReference>
<keyword evidence="3" id="KW-1185">Reference proteome</keyword>
<reference evidence="2" key="1">
    <citation type="journal article" date="2014" name="Int. J. Syst. Evol. Microbiol.">
        <title>Complete genome sequence of Corynebacterium casei LMG S-19264T (=DSM 44701T), isolated from a smear-ripened cheese.</title>
        <authorList>
            <consortium name="US DOE Joint Genome Institute (JGI-PGF)"/>
            <person name="Walter F."/>
            <person name="Albersmeier A."/>
            <person name="Kalinowski J."/>
            <person name="Ruckert C."/>
        </authorList>
    </citation>
    <scope>NUCLEOTIDE SEQUENCE</scope>
    <source>
        <strain evidence="2">CGMCC 1.16548</strain>
    </source>
</reference>
<dbReference type="Gene3D" id="3.40.430.10">
    <property type="entry name" value="Dihydrofolate Reductase, subunit A"/>
    <property type="match status" value="1"/>
</dbReference>
<dbReference type="PANTHER" id="PTHR38011:SF11">
    <property type="entry name" value="2,5-DIAMINO-6-RIBOSYLAMINO-4(3H)-PYRIMIDINONE 5'-PHOSPHATE REDUCTASE"/>
    <property type="match status" value="1"/>
</dbReference>
<dbReference type="Pfam" id="PF01872">
    <property type="entry name" value="RibD_C"/>
    <property type="match status" value="1"/>
</dbReference>
<dbReference type="GO" id="GO:0008703">
    <property type="term" value="F:5-amino-6-(5-phosphoribosylamino)uracil reductase activity"/>
    <property type="evidence" value="ECO:0007669"/>
    <property type="project" value="InterPro"/>
</dbReference>
<organism evidence="2 3">
    <name type="scientific">Pseudolysinimonas yzui</name>
    <dbReference type="NCBI Taxonomy" id="2708254"/>
    <lineage>
        <taxon>Bacteria</taxon>
        <taxon>Bacillati</taxon>
        <taxon>Actinomycetota</taxon>
        <taxon>Actinomycetes</taxon>
        <taxon>Micrococcales</taxon>
        <taxon>Microbacteriaceae</taxon>
        <taxon>Pseudolysinimonas</taxon>
    </lineage>
</organism>
<sequence length="185" mass="20243">MADLVYYSHCSLDGLIADEAGDFSWAFPPEDVHRAANEATAGTGIHLLGRRTYEIMRYWDEPQDGGSDIEAEFQRAWAPAKKVVYSRTIDEVGPNARIEREFNPASARALANASDSDVAIGGADLGGQALRAGIVDVLTLVLFPVIVGRGLRVIPDDVRVDLDLIERRDFSGGIVRLSYRVARAR</sequence>
<dbReference type="InterPro" id="IPR050765">
    <property type="entry name" value="Riboflavin_Biosynth_HTPR"/>
</dbReference>
<reference evidence="2" key="2">
    <citation type="submission" date="2020-09" db="EMBL/GenBank/DDBJ databases">
        <authorList>
            <person name="Sun Q."/>
            <person name="Zhou Y."/>
        </authorList>
    </citation>
    <scope>NUCLEOTIDE SEQUENCE</scope>
    <source>
        <strain evidence="2">CGMCC 1.16548</strain>
    </source>
</reference>
<dbReference type="InterPro" id="IPR024072">
    <property type="entry name" value="DHFR-like_dom_sf"/>
</dbReference>
<accession>A0A8J3M1V6</accession>
<dbReference type="RefSeq" id="WP_191283834.1">
    <property type="nucleotide sequence ID" value="NZ_BNAI01000006.1"/>
</dbReference>
<feature type="domain" description="Bacterial bifunctional deaminase-reductase C-terminal" evidence="1">
    <location>
        <begin position="121"/>
        <end position="166"/>
    </location>
</feature>
<dbReference type="Proteomes" id="UP000617531">
    <property type="component" value="Unassembled WGS sequence"/>
</dbReference>
<name>A0A8J3M1V6_9MICO</name>